<dbReference type="EMBL" id="CP019605">
    <property type="protein sequence ID" value="AQP43637.1"/>
    <property type="molecule type" value="Genomic_DNA"/>
</dbReference>
<dbReference type="AlphaFoldDB" id="A0A1Q2CC10"/>
<evidence type="ECO:0000313" key="2">
    <source>
        <dbReference type="EMBL" id="AQP43637.1"/>
    </source>
</evidence>
<evidence type="ECO:0000313" key="3">
    <source>
        <dbReference type="Proteomes" id="UP000188324"/>
    </source>
</evidence>
<keyword evidence="1" id="KW-1133">Transmembrane helix</keyword>
<reference evidence="2 3" key="1">
    <citation type="journal article" date="2016" name="Int. J. Syst. Evol. Microbiol.">
        <title>Tessaracoccus flavus sp. nov., isolated from the drainage system of a lindane-producing factory.</title>
        <authorList>
            <person name="Kumari R."/>
            <person name="Singh P."/>
            <person name="Schumann P."/>
            <person name="Lal R."/>
        </authorList>
    </citation>
    <scope>NUCLEOTIDE SEQUENCE [LARGE SCALE GENOMIC DNA]</scope>
    <source>
        <strain evidence="2 3">RP1T</strain>
    </source>
</reference>
<name>A0A1Q2CC10_9ACTN</name>
<dbReference type="PANTHER" id="PTHR35007">
    <property type="entry name" value="INTEGRAL MEMBRANE PROTEIN-RELATED"/>
    <property type="match status" value="1"/>
</dbReference>
<feature type="transmembrane region" description="Helical" evidence="1">
    <location>
        <begin position="223"/>
        <end position="242"/>
    </location>
</feature>
<accession>A0A1Q2CC10</accession>
<sequence>MTDSAPSTGRLDGGAGGAESTRSFLAEPHRAVWVIPLMMVIAAAVAGVEALGWVAAAGVAGGSMGWIAISAVRRRRAKQAAEQTAHAARLLASLLRAGQIPTVALAEAATECPSLARAAAASKLGSDVASELARSSRSPGRDGMGLMAAAWRVSERSGAPIAAVLATVAENLRHRRHLEALLETELAAARTSGRIMAALPFLALALGVLGGGDPLGFLLHHELGQWLILAGVVLTAGGVVWIDRLATARTSP</sequence>
<dbReference type="Proteomes" id="UP000188324">
    <property type="component" value="Chromosome"/>
</dbReference>
<keyword evidence="1" id="KW-0812">Transmembrane</keyword>
<feature type="transmembrane region" description="Helical" evidence="1">
    <location>
        <begin position="195"/>
        <end position="217"/>
    </location>
</feature>
<evidence type="ECO:0008006" key="4">
    <source>
        <dbReference type="Google" id="ProtNLM"/>
    </source>
</evidence>
<feature type="transmembrane region" description="Helical" evidence="1">
    <location>
        <begin position="54"/>
        <end position="72"/>
    </location>
</feature>
<proteinExistence type="predicted"/>
<evidence type="ECO:0000256" key="1">
    <source>
        <dbReference type="SAM" id="Phobius"/>
    </source>
</evidence>
<feature type="transmembrane region" description="Helical" evidence="1">
    <location>
        <begin position="31"/>
        <end position="48"/>
    </location>
</feature>
<gene>
    <name evidence="2" type="ORF">RPIT_01410</name>
</gene>
<dbReference type="GO" id="GO:0005886">
    <property type="term" value="C:plasma membrane"/>
    <property type="evidence" value="ECO:0007669"/>
    <property type="project" value="UniProtKB-SubCell"/>
</dbReference>
<dbReference type="PANTHER" id="PTHR35007:SF4">
    <property type="entry name" value="CONSERVED TRANSMEMBRANE PROTEIN-RELATED"/>
    <property type="match status" value="1"/>
</dbReference>
<protein>
    <recommendedName>
        <fullName evidence="4">Tight adherence protein B</fullName>
    </recommendedName>
</protein>
<dbReference type="KEGG" id="tfl:RPIT_01410"/>
<keyword evidence="3" id="KW-1185">Reference proteome</keyword>
<keyword evidence="1" id="KW-0472">Membrane</keyword>
<organism evidence="2 3">
    <name type="scientific">Tessaracoccus flavus</name>
    <dbReference type="NCBI Taxonomy" id="1610493"/>
    <lineage>
        <taxon>Bacteria</taxon>
        <taxon>Bacillati</taxon>
        <taxon>Actinomycetota</taxon>
        <taxon>Actinomycetes</taxon>
        <taxon>Propionibacteriales</taxon>
        <taxon>Propionibacteriaceae</taxon>
        <taxon>Tessaracoccus</taxon>
    </lineage>
</organism>
<dbReference type="STRING" id="1610493.RPIT_01410"/>